<feature type="region of interest" description="Disordered" evidence="1">
    <location>
        <begin position="23"/>
        <end position="68"/>
    </location>
</feature>
<evidence type="ECO:0000313" key="3">
    <source>
        <dbReference type="Proteomes" id="UP000299102"/>
    </source>
</evidence>
<sequence length="76" mass="8962">MYARDILSRDLFGRCTVTERVTRTDHRQRQDAKSMSFPERHHRGQSDVTSSPSVDNQHKSRPGKYSDQYLLRVKKI</sequence>
<comment type="caution">
    <text evidence="2">The sequence shown here is derived from an EMBL/GenBank/DDBJ whole genome shotgun (WGS) entry which is preliminary data.</text>
</comment>
<proteinExistence type="predicted"/>
<keyword evidence="3" id="KW-1185">Reference proteome</keyword>
<dbReference type="EMBL" id="BGZK01001099">
    <property type="protein sequence ID" value="GBP71160.1"/>
    <property type="molecule type" value="Genomic_DNA"/>
</dbReference>
<accession>A0A4C1Y6M9</accession>
<feature type="compositionally biased region" description="Basic and acidic residues" evidence="1">
    <location>
        <begin position="23"/>
        <end position="32"/>
    </location>
</feature>
<name>A0A4C1Y6M9_EUMVA</name>
<reference evidence="2 3" key="1">
    <citation type="journal article" date="2019" name="Commun. Biol.">
        <title>The bagworm genome reveals a unique fibroin gene that provides high tensile strength.</title>
        <authorList>
            <person name="Kono N."/>
            <person name="Nakamura H."/>
            <person name="Ohtoshi R."/>
            <person name="Tomita M."/>
            <person name="Numata K."/>
            <person name="Arakawa K."/>
        </authorList>
    </citation>
    <scope>NUCLEOTIDE SEQUENCE [LARGE SCALE GENOMIC DNA]</scope>
</reference>
<protein>
    <submittedName>
        <fullName evidence="2">Uncharacterized protein</fullName>
    </submittedName>
</protein>
<dbReference type="AlphaFoldDB" id="A0A4C1Y6M9"/>
<organism evidence="2 3">
    <name type="scientific">Eumeta variegata</name>
    <name type="common">Bagworm moth</name>
    <name type="synonym">Eumeta japonica</name>
    <dbReference type="NCBI Taxonomy" id="151549"/>
    <lineage>
        <taxon>Eukaryota</taxon>
        <taxon>Metazoa</taxon>
        <taxon>Ecdysozoa</taxon>
        <taxon>Arthropoda</taxon>
        <taxon>Hexapoda</taxon>
        <taxon>Insecta</taxon>
        <taxon>Pterygota</taxon>
        <taxon>Neoptera</taxon>
        <taxon>Endopterygota</taxon>
        <taxon>Lepidoptera</taxon>
        <taxon>Glossata</taxon>
        <taxon>Ditrysia</taxon>
        <taxon>Tineoidea</taxon>
        <taxon>Psychidae</taxon>
        <taxon>Oiketicinae</taxon>
        <taxon>Eumeta</taxon>
    </lineage>
</organism>
<dbReference type="Proteomes" id="UP000299102">
    <property type="component" value="Unassembled WGS sequence"/>
</dbReference>
<evidence type="ECO:0000313" key="2">
    <source>
        <dbReference type="EMBL" id="GBP71160.1"/>
    </source>
</evidence>
<gene>
    <name evidence="2" type="ORF">EVAR_89506_1</name>
</gene>
<evidence type="ECO:0000256" key="1">
    <source>
        <dbReference type="SAM" id="MobiDB-lite"/>
    </source>
</evidence>
<feature type="compositionally biased region" description="Polar residues" evidence="1">
    <location>
        <begin position="46"/>
        <end position="55"/>
    </location>
</feature>